<dbReference type="Proteomes" id="UP000226442">
    <property type="component" value="Unassembled WGS sequence"/>
</dbReference>
<organism evidence="1 2">
    <name type="scientific">Tychonema bourrellyi FEM_GT703</name>
    <dbReference type="NCBI Taxonomy" id="2040638"/>
    <lineage>
        <taxon>Bacteria</taxon>
        <taxon>Bacillati</taxon>
        <taxon>Cyanobacteriota</taxon>
        <taxon>Cyanophyceae</taxon>
        <taxon>Oscillatoriophycideae</taxon>
        <taxon>Oscillatoriales</taxon>
        <taxon>Microcoleaceae</taxon>
        <taxon>Tychonema</taxon>
    </lineage>
</organism>
<accession>A0A2G4F6L7</accession>
<dbReference type="GO" id="GO:0009236">
    <property type="term" value="P:cobalamin biosynthetic process"/>
    <property type="evidence" value="ECO:0007669"/>
    <property type="project" value="InterPro"/>
</dbReference>
<dbReference type="PIRSF" id="PIRSF015617">
    <property type="entry name" value="Adensltrnsf_CobA"/>
    <property type="match status" value="1"/>
</dbReference>
<sequence>MIAQLKTPNLNLTHSLPYTVAGLVQVFTGPHRCFFTTVMAQALRIAGQGTAVLAVQFLKGGINQGHQHPMRLGQNLDWVRCDLPRCIDNADLDELELGAIAQLWQYVQEVVREGRYALVILDELSLAVNLGLIPEAEVLALIDSKPHHLDLIFTGPSMPQGILDVADQITEIRRTQGH</sequence>
<dbReference type="NCBIfam" id="NF005648">
    <property type="entry name" value="PRK07414.1"/>
    <property type="match status" value="1"/>
</dbReference>
<dbReference type="EC" id="2.5.1.17" evidence="1"/>
<dbReference type="RefSeq" id="WP_096831284.1">
    <property type="nucleotide sequence ID" value="NZ_NXIB02000001.1"/>
</dbReference>
<protein>
    <submittedName>
        <fullName evidence="1">Cob(I)yrinic acid a c-diamide adenosyltransferase</fullName>
        <ecNumber evidence="1">2.5.1.17</ecNumber>
    </submittedName>
</protein>
<dbReference type="GO" id="GO:0008817">
    <property type="term" value="F:corrinoid adenosyltransferase activity"/>
    <property type="evidence" value="ECO:0007669"/>
    <property type="project" value="UniProtKB-EC"/>
</dbReference>
<dbReference type="InterPro" id="IPR027417">
    <property type="entry name" value="P-loop_NTPase"/>
</dbReference>
<evidence type="ECO:0000313" key="2">
    <source>
        <dbReference type="Proteomes" id="UP000226442"/>
    </source>
</evidence>
<comment type="caution">
    <text evidence="1">The sequence shown here is derived from an EMBL/GenBank/DDBJ whole genome shotgun (WGS) entry which is preliminary data.</text>
</comment>
<dbReference type="PANTHER" id="PTHR46638">
    <property type="entry name" value="CORRINOID ADENOSYLTRANSFERASE"/>
    <property type="match status" value="1"/>
</dbReference>
<evidence type="ECO:0000313" key="1">
    <source>
        <dbReference type="EMBL" id="PHX57398.1"/>
    </source>
</evidence>
<dbReference type="EMBL" id="NXIB02000001">
    <property type="protein sequence ID" value="PHX57398.1"/>
    <property type="molecule type" value="Genomic_DNA"/>
</dbReference>
<keyword evidence="2" id="KW-1185">Reference proteome</keyword>
<dbReference type="Gene3D" id="3.40.50.300">
    <property type="entry name" value="P-loop containing nucleotide triphosphate hydrolases"/>
    <property type="match status" value="1"/>
</dbReference>
<dbReference type="GO" id="GO:0005524">
    <property type="term" value="F:ATP binding"/>
    <property type="evidence" value="ECO:0007669"/>
    <property type="project" value="InterPro"/>
</dbReference>
<dbReference type="SUPFAM" id="SSF52540">
    <property type="entry name" value="P-loop containing nucleoside triphosphate hydrolases"/>
    <property type="match status" value="1"/>
</dbReference>
<name>A0A2G4F6L7_9CYAN</name>
<proteinExistence type="predicted"/>
<dbReference type="PANTHER" id="PTHR46638:SF1">
    <property type="entry name" value="CORRINOID ADENOSYLTRANSFERASE"/>
    <property type="match status" value="1"/>
</dbReference>
<keyword evidence="1" id="KW-0808">Transferase</keyword>
<dbReference type="InterPro" id="IPR003724">
    <property type="entry name" value="CblAdoTrfase_CobA"/>
</dbReference>
<dbReference type="AlphaFoldDB" id="A0A2G4F6L7"/>
<gene>
    <name evidence="1" type="ORF">CP500_000205</name>
</gene>
<dbReference type="OrthoDB" id="422172at2"/>
<reference evidence="1" key="1">
    <citation type="submission" date="2017-10" db="EMBL/GenBank/DDBJ databases">
        <title>Draft genome sequence of the planktic cyanobacteria Tychonema bourrellyi isolated from alpine lentic freshwater.</title>
        <authorList>
            <person name="Tett A."/>
            <person name="Armanini F."/>
            <person name="Asnicar F."/>
            <person name="Boscaini A."/>
            <person name="Pasolli E."/>
            <person name="Zolfo M."/>
            <person name="Donati C."/>
            <person name="Salmaso N."/>
            <person name="Segata N."/>
        </authorList>
    </citation>
    <scope>NUCLEOTIDE SEQUENCE</scope>
    <source>
        <strain evidence="1">FEM_GT703</strain>
    </source>
</reference>
<dbReference type="Pfam" id="PF02572">
    <property type="entry name" value="CobA_CobO_BtuR"/>
    <property type="match status" value="1"/>
</dbReference>